<evidence type="ECO:0000313" key="2">
    <source>
        <dbReference type="Proteomes" id="UP001489004"/>
    </source>
</evidence>
<organism evidence="1 2">
    <name type="scientific">[Myrmecia] bisecta</name>
    <dbReference type="NCBI Taxonomy" id="41462"/>
    <lineage>
        <taxon>Eukaryota</taxon>
        <taxon>Viridiplantae</taxon>
        <taxon>Chlorophyta</taxon>
        <taxon>core chlorophytes</taxon>
        <taxon>Trebouxiophyceae</taxon>
        <taxon>Trebouxiales</taxon>
        <taxon>Trebouxiaceae</taxon>
        <taxon>Myrmecia</taxon>
    </lineage>
</organism>
<dbReference type="AlphaFoldDB" id="A0AAW1R579"/>
<sequence length="237" mass="26290">MLNWWWLVPKACQQEFVAVAIWLAEETASPERGATPAIFPAPLGPQTLDNCVRIGYTTDHESVVQELLGSLRGWEALLWAGNADENRAGLRVMLGLTDFYTRAGKDMAVAQQQQGQHGLDLFDPIEPALYWHFKISLQGHMEPSDIERYCSCFGFVQICEDAPPPMSQRSHFAAHMAALSWMVAILRGLYCCEVASRWRVVLLGSVPAGALEAPQTLLQGAQVACCCQYNLHRAADE</sequence>
<comment type="caution">
    <text evidence="1">The sequence shown here is derived from an EMBL/GenBank/DDBJ whole genome shotgun (WGS) entry which is preliminary data.</text>
</comment>
<dbReference type="Proteomes" id="UP001489004">
    <property type="component" value="Unassembled WGS sequence"/>
</dbReference>
<name>A0AAW1R579_9CHLO</name>
<gene>
    <name evidence="1" type="ORF">WJX72_002293</name>
</gene>
<proteinExistence type="predicted"/>
<evidence type="ECO:0000313" key="1">
    <source>
        <dbReference type="EMBL" id="KAK9828829.1"/>
    </source>
</evidence>
<accession>A0AAW1R579</accession>
<protein>
    <submittedName>
        <fullName evidence="1">Uncharacterized protein</fullName>
    </submittedName>
</protein>
<dbReference type="EMBL" id="JALJOR010000001">
    <property type="protein sequence ID" value="KAK9828829.1"/>
    <property type="molecule type" value="Genomic_DNA"/>
</dbReference>
<reference evidence="1 2" key="1">
    <citation type="journal article" date="2024" name="Nat. Commun.">
        <title>Phylogenomics reveals the evolutionary origins of lichenization in chlorophyte algae.</title>
        <authorList>
            <person name="Puginier C."/>
            <person name="Libourel C."/>
            <person name="Otte J."/>
            <person name="Skaloud P."/>
            <person name="Haon M."/>
            <person name="Grisel S."/>
            <person name="Petersen M."/>
            <person name="Berrin J.G."/>
            <person name="Delaux P.M."/>
            <person name="Dal Grande F."/>
            <person name="Keller J."/>
        </authorList>
    </citation>
    <scope>NUCLEOTIDE SEQUENCE [LARGE SCALE GENOMIC DNA]</scope>
    <source>
        <strain evidence="1 2">SAG 2043</strain>
    </source>
</reference>
<keyword evidence="2" id="KW-1185">Reference proteome</keyword>